<dbReference type="EMBL" id="JAHGAV010000118">
    <property type="protein sequence ID" value="KAG6931569.1"/>
    <property type="molecule type" value="Genomic_DNA"/>
</dbReference>
<sequence length="117" mass="13234">MALRRSLGIELSEPVSRYECKTVMRSIVHISVHVICDHCFKEKLSEGCKGCVIDVPCQWHHDCVNCTSEDINHKVQALCEDLYLESLLNTIIALAFCNAMFVLNPRRFSSGFDLGKC</sequence>
<dbReference type="Proteomes" id="UP000765507">
    <property type="component" value="Unassembled WGS sequence"/>
</dbReference>
<reference evidence="1 2" key="1">
    <citation type="journal article" date="2020" name="G3 (Bethesda)">
        <title>Draft Genome of the Common Snapping Turtle, Chelydra serpentina, a Model for Phenotypic Plasticity in Reptiles.</title>
        <authorList>
            <person name="Das D."/>
            <person name="Singh S.K."/>
            <person name="Bierstedt J."/>
            <person name="Erickson A."/>
            <person name="Galli G.L.J."/>
            <person name="Crossley D.A. 2nd"/>
            <person name="Rhen T."/>
        </authorList>
    </citation>
    <scope>NUCLEOTIDE SEQUENCE [LARGE SCALE GENOMIC DNA]</scope>
    <source>
        <strain evidence="1">KW</strain>
    </source>
</reference>
<name>A0A8T1SRK0_CHESE</name>
<organism evidence="1 2">
    <name type="scientific">Chelydra serpentina</name>
    <name type="common">Snapping turtle</name>
    <name type="synonym">Testudo serpentina</name>
    <dbReference type="NCBI Taxonomy" id="8475"/>
    <lineage>
        <taxon>Eukaryota</taxon>
        <taxon>Metazoa</taxon>
        <taxon>Chordata</taxon>
        <taxon>Craniata</taxon>
        <taxon>Vertebrata</taxon>
        <taxon>Euteleostomi</taxon>
        <taxon>Archelosauria</taxon>
        <taxon>Testudinata</taxon>
        <taxon>Testudines</taxon>
        <taxon>Cryptodira</taxon>
        <taxon>Durocryptodira</taxon>
        <taxon>Americhelydia</taxon>
        <taxon>Chelydroidea</taxon>
        <taxon>Chelydridae</taxon>
        <taxon>Chelydra</taxon>
    </lineage>
</organism>
<keyword evidence="2" id="KW-1185">Reference proteome</keyword>
<dbReference type="OrthoDB" id="10596817at2759"/>
<proteinExistence type="predicted"/>
<dbReference type="AlphaFoldDB" id="A0A8T1SRK0"/>
<protein>
    <submittedName>
        <fullName evidence="1">Uncharacterized protein</fullName>
    </submittedName>
</protein>
<gene>
    <name evidence="1" type="ORF">G0U57_001351</name>
</gene>
<evidence type="ECO:0000313" key="2">
    <source>
        <dbReference type="Proteomes" id="UP000765507"/>
    </source>
</evidence>
<accession>A0A8T1SRK0</accession>
<comment type="caution">
    <text evidence="1">The sequence shown here is derived from an EMBL/GenBank/DDBJ whole genome shotgun (WGS) entry which is preliminary data.</text>
</comment>
<evidence type="ECO:0000313" key="1">
    <source>
        <dbReference type="EMBL" id="KAG6931569.1"/>
    </source>
</evidence>